<feature type="region of interest" description="Disordered" evidence="1">
    <location>
        <begin position="298"/>
        <end position="401"/>
    </location>
</feature>
<proteinExistence type="predicted"/>
<sequence length="1536" mass="174295">MPEFDPNKPVIVFPEVIKPEKTQDNEVEEDAAIRLCDVEKQIPDNTRHHSDGMALSERNVSGICPADDDTPETLLDKNNQLVKILRQVKNQYRLVETLPELIDAAKGKRSGKTLPYNIFYAVNRRNPQTGHLEKHRIRLIPPSPESAGLTAGQSQRIHKNLEKSLEKYRVDCPVEKIQEEMNRIQKQLAMIDELLQKIDIYQALLAKKQQGKTVEPEPVKILPAVKPVKNHEFQFEAHYKVPVFPSETAALEPEIKNAEPLATPEREKPELSHDVKEGMPETQLKPVSVSYDDAVLSEYSVPPGKTSEKSLSPARRGRREFDQVSPSVVSEENSFRDSPQKSADFSGYDDSVLSEYSAPPGKTSEQRLSPAGSERRGFDQVSPSVVSEESSFRESPQKAPDFSGFDEFAAVIKEITAANKQEAQKARWAEKERQILAQQSSGKGEKKTSLILRADLTAKDIAVIRSEAVQILQRIERFADSRPDDKAAGEWKSYVKNARSQMDHAQSKALSAGKQSHLEGGGELIQLKSEVQSYLSRIAGNRLAAGNADLTDLSDPLRPMRASEQFGNIYTGPWDDALEELQVSSGLSEQEAIHVLHDYVMQRYASWHALRTAVEQSDEFQSMETFVPEVGKLEKNNISVKDRLGRIFFEEIKGRKSLKTPFNGHAFQKDFKQKLQLTSGPFFDAYCQALEKPMAAMICQERPCLFVSPRPGDRIHPEQMTGRSQDIKKNITVALPVWPAVFLYEGGPLLSKGSVEPLRTVRTTAEEWQKSLQEKKEDNTDRDFKVTLLKKDTTVFGDTRSVNDDVTGKSLPIKQVKACMNDLYERLPDVALFQVRPFLKSYYELALFGEDYPERAVAGRFLFQLKEHFKATRQPDGFEHLKRLMVQERVQNFMGKHSKKECKVWLSDESVISRQDVLKIIRNDIQRKRLHSHTSIHGHPRDLMTEWELAFSRLDRSAGTVNKRVKEETRDFVEDSKLFQHLAESMTYADLSAIQNAVDNNTPLTEQQLSQVVWARKALLDIQLSRLGQRYELSALKDSALWDSVHDFDCFIKLQAITELRSPQIFSAQRKWLMSQHDRAVKHPKVVIEGGGPTGLLTALTQFEAGADVCLLEQRSTDYDRVQVVRLDPKWMHVLKFYLGERFYDLFRDGSTTGQQGRGMIREDGFGEITTRHLEDALHMELSEIISMRDAEGGIERFALHKVKDMKKPQDGGKYTVLVELQDGNKTRVVSKEVDVLVCAGGKNSRMVSKKLQPVTVTETKNYGVCTWESPKIKNPALHTFDDFRQLVVVDDKFEQALKRQWQAMLSVDKQKEWLEPSVMAGNAWVSPYLSEDDFQLEDFLKAIRGQVVQTRCFENKGLIYIGMEIPDAFAGLQKRIMEKMESRGATDPVERKQMLTFVRQAWFQAVANVYDLERIGATADCMDQKFLSTFPVFQHRLEKNVFHEQEREAEIVVVAAGDAAASPHFMRYSGLTGAREDVFHIKDYMHACTSGDPDVDFNYQRDLLESAAEETADFVISRGHVFLEPVSSAGGTNHH</sequence>
<comment type="caution">
    <text evidence="3">The sequence shown here is derived from an EMBL/GenBank/DDBJ whole genome shotgun (WGS) entry which is preliminary data.</text>
</comment>
<gene>
    <name evidence="3" type="ORF">CI610_01059</name>
</gene>
<dbReference type="InterPro" id="IPR036188">
    <property type="entry name" value="FAD/NAD-bd_sf"/>
</dbReference>
<reference evidence="3" key="1">
    <citation type="journal article" date="2017" name="Appl. Environ. Microbiol.">
        <title>Molecular characterization of an Endozoicomonas-like organism causing infection in king scallop Pecten maximus L.</title>
        <authorList>
            <person name="Cano I."/>
            <person name="van Aerle R."/>
            <person name="Ross S."/>
            <person name="Verner-Jeffreys D.W."/>
            <person name="Paley R.K."/>
            <person name="Rimmer G."/>
            <person name="Ryder D."/>
            <person name="Hooper P."/>
            <person name="Stone D."/>
            <person name="Feist S.W."/>
        </authorList>
    </citation>
    <scope>NUCLEOTIDE SEQUENCE</scope>
</reference>
<dbReference type="Pfam" id="PF01494">
    <property type="entry name" value="FAD_binding_3"/>
    <property type="match status" value="1"/>
</dbReference>
<accession>A0A2H9T9Q9</accession>
<dbReference type="InterPro" id="IPR002938">
    <property type="entry name" value="FAD-bd"/>
</dbReference>
<evidence type="ECO:0000259" key="2">
    <source>
        <dbReference type="Pfam" id="PF01494"/>
    </source>
</evidence>
<organism evidence="3">
    <name type="scientific">invertebrate metagenome</name>
    <dbReference type="NCBI Taxonomy" id="1711999"/>
    <lineage>
        <taxon>unclassified sequences</taxon>
        <taxon>metagenomes</taxon>
        <taxon>organismal metagenomes</taxon>
    </lineage>
</organism>
<feature type="compositionally biased region" description="Basic and acidic residues" evidence="1">
    <location>
        <begin position="264"/>
        <end position="279"/>
    </location>
</feature>
<evidence type="ECO:0000256" key="1">
    <source>
        <dbReference type="SAM" id="MobiDB-lite"/>
    </source>
</evidence>
<dbReference type="SUPFAM" id="SSF51905">
    <property type="entry name" value="FAD/NAD(P)-binding domain"/>
    <property type="match status" value="1"/>
</dbReference>
<evidence type="ECO:0000313" key="3">
    <source>
        <dbReference type="EMBL" id="PJE79966.1"/>
    </source>
</evidence>
<protein>
    <recommendedName>
        <fullName evidence="2">FAD-binding domain-containing protein</fullName>
    </recommendedName>
</protein>
<name>A0A2H9T9Q9_9ZZZZ</name>
<dbReference type="Gene3D" id="3.50.50.60">
    <property type="entry name" value="FAD/NAD(P)-binding domain"/>
    <property type="match status" value="1"/>
</dbReference>
<dbReference type="GO" id="GO:0071949">
    <property type="term" value="F:FAD binding"/>
    <property type="evidence" value="ECO:0007669"/>
    <property type="project" value="InterPro"/>
</dbReference>
<feature type="domain" description="FAD-binding" evidence="2">
    <location>
        <begin position="1085"/>
        <end position="1207"/>
    </location>
</feature>
<dbReference type="EMBL" id="NSIT01000039">
    <property type="protein sequence ID" value="PJE79966.1"/>
    <property type="molecule type" value="Genomic_DNA"/>
</dbReference>
<feature type="region of interest" description="Disordered" evidence="1">
    <location>
        <begin position="256"/>
        <end position="286"/>
    </location>
</feature>